<reference evidence="1" key="1">
    <citation type="journal article" date="2020" name="Stud. Mycol.">
        <title>101 Dothideomycetes genomes: a test case for predicting lifestyles and emergence of pathogens.</title>
        <authorList>
            <person name="Haridas S."/>
            <person name="Albert R."/>
            <person name="Binder M."/>
            <person name="Bloem J."/>
            <person name="Labutti K."/>
            <person name="Salamov A."/>
            <person name="Andreopoulos B."/>
            <person name="Baker S."/>
            <person name="Barry K."/>
            <person name="Bills G."/>
            <person name="Bluhm B."/>
            <person name="Cannon C."/>
            <person name="Castanera R."/>
            <person name="Culley D."/>
            <person name="Daum C."/>
            <person name="Ezra D."/>
            <person name="Gonzalez J."/>
            <person name="Henrissat B."/>
            <person name="Kuo A."/>
            <person name="Liang C."/>
            <person name="Lipzen A."/>
            <person name="Lutzoni F."/>
            <person name="Magnuson J."/>
            <person name="Mondo S."/>
            <person name="Nolan M."/>
            <person name="Ohm R."/>
            <person name="Pangilinan J."/>
            <person name="Park H.-J."/>
            <person name="Ramirez L."/>
            <person name="Alfaro M."/>
            <person name="Sun H."/>
            <person name="Tritt A."/>
            <person name="Yoshinaga Y."/>
            <person name="Zwiers L.-H."/>
            <person name="Turgeon B."/>
            <person name="Goodwin S."/>
            <person name="Spatafora J."/>
            <person name="Crous P."/>
            <person name="Grigoriev I."/>
        </authorList>
    </citation>
    <scope>NUCLEOTIDE SEQUENCE</scope>
    <source>
        <strain evidence="1">CBS 130266</strain>
    </source>
</reference>
<name>A0A9P4NPQ6_9PEZI</name>
<evidence type="ECO:0000313" key="2">
    <source>
        <dbReference type="Proteomes" id="UP000800235"/>
    </source>
</evidence>
<proteinExistence type="predicted"/>
<dbReference type="Pfam" id="PF03663">
    <property type="entry name" value="Glyco_hydro_76"/>
    <property type="match status" value="1"/>
</dbReference>
<sequence length="89" mass="10229">MEMASLNDTNISFNNSVMFEVACETNGKGNVDQRSFKAYLSRWLRGTEIRTFHSYSSFAPTILVCSCHGQNLHSKTRWKSMWIEMDARG</sequence>
<dbReference type="AlphaFoldDB" id="A0A9P4NPQ6"/>
<protein>
    <submittedName>
        <fullName evidence="1">Uncharacterized protein</fullName>
    </submittedName>
</protein>
<evidence type="ECO:0000313" key="1">
    <source>
        <dbReference type="EMBL" id="KAF2429238.1"/>
    </source>
</evidence>
<dbReference type="EMBL" id="MU007049">
    <property type="protein sequence ID" value="KAF2429238.1"/>
    <property type="molecule type" value="Genomic_DNA"/>
</dbReference>
<comment type="caution">
    <text evidence="1">The sequence shown here is derived from an EMBL/GenBank/DDBJ whole genome shotgun (WGS) entry which is preliminary data.</text>
</comment>
<keyword evidence="2" id="KW-1185">Reference proteome</keyword>
<dbReference type="InterPro" id="IPR005198">
    <property type="entry name" value="Glyco_hydro_76"/>
</dbReference>
<gene>
    <name evidence="1" type="ORF">EJ08DRAFT_304525</name>
</gene>
<accession>A0A9P4NPQ6</accession>
<dbReference type="Proteomes" id="UP000800235">
    <property type="component" value="Unassembled WGS sequence"/>
</dbReference>
<organism evidence="1 2">
    <name type="scientific">Tothia fuscella</name>
    <dbReference type="NCBI Taxonomy" id="1048955"/>
    <lineage>
        <taxon>Eukaryota</taxon>
        <taxon>Fungi</taxon>
        <taxon>Dikarya</taxon>
        <taxon>Ascomycota</taxon>
        <taxon>Pezizomycotina</taxon>
        <taxon>Dothideomycetes</taxon>
        <taxon>Pleosporomycetidae</taxon>
        <taxon>Venturiales</taxon>
        <taxon>Cylindrosympodiaceae</taxon>
        <taxon>Tothia</taxon>
    </lineage>
</organism>